<feature type="compositionally biased region" description="Polar residues" evidence="1">
    <location>
        <begin position="28"/>
        <end position="45"/>
    </location>
</feature>
<feature type="domain" description="BEN" evidence="2">
    <location>
        <begin position="191"/>
        <end position="335"/>
    </location>
</feature>
<dbReference type="Proteomes" id="UP001219518">
    <property type="component" value="Unassembled WGS sequence"/>
</dbReference>
<evidence type="ECO:0000259" key="2">
    <source>
        <dbReference type="PROSITE" id="PS51457"/>
    </source>
</evidence>
<dbReference type="PROSITE" id="PS51457">
    <property type="entry name" value="BEN"/>
    <property type="match status" value="1"/>
</dbReference>
<feature type="compositionally biased region" description="Basic and acidic residues" evidence="1">
    <location>
        <begin position="127"/>
        <end position="155"/>
    </location>
</feature>
<feature type="non-terminal residue" evidence="3">
    <location>
        <position position="412"/>
    </location>
</feature>
<feature type="compositionally biased region" description="Polar residues" evidence="1">
    <location>
        <begin position="391"/>
        <end position="412"/>
    </location>
</feature>
<reference evidence="3" key="1">
    <citation type="submission" date="2021-07" db="EMBL/GenBank/DDBJ databases">
        <authorList>
            <person name="Catto M.A."/>
            <person name="Jacobson A."/>
            <person name="Kennedy G."/>
            <person name="Labadie P."/>
            <person name="Hunt B.G."/>
            <person name="Srinivasan R."/>
        </authorList>
    </citation>
    <scope>NUCLEOTIDE SEQUENCE</scope>
    <source>
        <strain evidence="3">PL_HMW_Pooled</strain>
        <tissue evidence="3">Head</tissue>
    </source>
</reference>
<proteinExistence type="predicted"/>
<feature type="region of interest" description="Disordered" evidence="1">
    <location>
        <begin position="1"/>
        <end position="110"/>
    </location>
</feature>
<evidence type="ECO:0000313" key="3">
    <source>
        <dbReference type="EMBL" id="KAK3909966.1"/>
    </source>
</evidence>
<feature type="compositionally biased region" description="Basic and acidic residues" evidence="1">
    <location>
        <begin position="1"/>
        <end position="14"/>
    </location>
</feature>
<gene>
    <name evidence="3" type="ORF">KUF71_019975</name>
</gene>
<organism evidence="3 4">
    <name type="scientific">Frankliniella fusca</name>
    <dbReference type="NCBI Taxonomy" id="407009"/>
    <lineage>
        <taxon>Eukaryota</taxon>
        <taxon>Metazoa</taxon>
        <taxon>Ecdysozoa</taxon>
        <taxon>Arthropoda</taxon>
        <taxon>Hexapoda</taxon>
        <taxon>Insecta</taxon>
        <taxon>Pterygota</taxon>
        <taxon>Neoptera</taxon>
        <taxon>Paraneoptera</taxon>
        <taxon>Thysanoptera</taxon>
        <taxon>Terebrantia</taxon>
        <taxon>Thripoidea</taxon>
        <taxon>Thripidae</taxon>
        <taxon>Frankliniella</taxon>
    </lineage>
</organism>
<accession>A0AAE1L7W8</accession>
<dbReference type="AlphaFoldDB" id="A0AAE1L7W8"/>
<evidence type="ECO:0000313" key="4">
    <source>
        <dbReference type="Proteomes" id="UP001219518"/>
    </source>
</evidence>
<evidence type="ECO:0000256" key="1">
    <source>
        <dbReference type="SAM" id="MobiDB-lite"/>
    </source>
</evidence>
<dbReference type="InterPro" id="IPR018379">
    <property type="entry name" value="BEN_domain"/>
</dbReference>
<feature type="compositionally biased region" description="Low complexity" evidence="1">
    <location>
        <begin position="90"/>
        <end position="102"/>
    </location>
</feature>
<reference evidence="3" key="2">
    <citation type="journal article" date="2023" name="BMC Genomics">
        <title>Pest status, molecular evolution, and epigenetic factors derived from the genome assembly of Frankliniella fusca, a thysanopteran phytovirus vector.</title>
        <authorList>
            <person name="Catto M.A."/>
            <person name="Labadie P.E."/>
            <person name="Jacobson A.L."/>
            <person name="Kennedy G.G."/>
            <person name="Srinivasan R."/>
            <person name="Hunt B.G."/>
        </authorList>
    </citation>
    <scope>NUCLEOTIDE SEQUENCE</scope>
    <source>
        <strain evidence="3">PL_HMW_Pooled</strain>
    </source>
</reference>
<keyword evidence="4" id="KW-1185">Reference proteome</keyword>
<feature type="compositionally biased region" description="Basic and acidic residues" evidence="1">
    <location>
        <begin position="346"/>
        <end position="362"/>
    </location>
</feature>
<name>A0AAE1L7W8_9NEOP</name>
<feature type="region of interest" description="Disordered" evidence="1">
    <location>
        <begin position="334"/>
        <end position="412"/>
    </location>
</feature>
<dbReference type="Gene3D" id="1.10.10.2590">
    <property type="entry name" value="BEN domain"/>
    <property type="match status" value="1"/>
</dbReference>
<dbReference type="GO" id="GO:0003677">
    <property type="term" value="F:DNA binding"/>
    <property type="evidence" value="ECO:0007669"/>
    <property type="project" value="InterPro"/>
</dbReference>
<comment type="caution">
    <text evidence="3">The sequence shown here is derived from an EMBL/GenBank/DDBJ whole genome shotgun (WGS) entry which is preliminary data.</text>
</comment>
<protein>
    <recommendedName>
        <fullName evidence="2">BEN domain-containing protein</fullName>
    </recommendedName>
</protein>
<sequence length="412" mass="45333">ERDSSESKARERPSENISGYGMIAKAGQSKQMDGSSSKLLNTSSAEKSKKSMDDQQVSPFVISRSKSAPPADSLPSPKRKKRSNRETSEDSSASEDVSFSSTDSKKKKDVKTDLYVNKILRLESELKKLRRENVTLKDQIKQDPVHTDSDSDLKSPKTHGVAARSPPPVKSCRKKLKFDASKPSNSSGDYVDNVTISEMILDAINNKAPLRKDGQGKVHIGNGVYISSKLFNDKIKTAKVSPTIAVRDVMGNIYSTAEMAERSLEGGTPVKGKGDRKKLKKKKLTPAKKEALFGLFRCKTMQKFGSKNKHFLDLAVDKTCKSTIRDKLKEAALKVKKEEESAAAEKALEKNERKRQEEEQRSDGTGNEEDTSEQRSEGTGNEEDSSDKESNGSNDNGFDTGLHSNTSDADNS</sequence>
<dbReference type="EMBL" id="JAHWGI010000135">
    <property type="protein sequence ID" value="KAK3909966.1"/>
    <property type="molecule type" value="Genomic_DNA"/>
</dbReference>
<feature type="region of interest" description="Disordered" evidence="1">
    <location>
        <begin position="127"/>
        <end position="172"/>
    </location>
</feature>